<dbReference type="PROSITE" id="PS51233">
    <property type="entry name" value="VWFD"/>
    <property type="match status" value="2"/>
</dbReference>
<dbReference type="CDD" id="cd19941">
    <property type="entry name" value="TIL"/>
    <property type="match status" value="1"/>
</dbReference>
<dbReference type="InterPro" id="IPR002919">
    <property type="entry name" value="TIL_dom"/>
</dbReference>
<feature type="domain" description="VWFD" evidence="6">
    <location>
        <begin position="381"/>
        <end position="557"/>
    </location>
</feature>
<comment type="subcellular location">
    <subcellularLocation>
        <location evidence="1">Secreted</location>
    </subcellularLocation>
</comment>
<dbReference type="InterPro" id="IPR036084">
    <property type="entry name" value="Ser_inhib-like_sf"/>
</dbReference>
<dbReference type="FunFam" id="2.10.25.10:FF:000153">
    <property type="entry name" value="MUC5B isoform 1"/>
    <property type="match status" value="1"/>
</dbReference>
<dbReference type="GO" id="GO:0031012">
    <property type="term" value="C:extracellular matrix"/>
    <property type="evidence" value="ECO:0007669"/>
    <property type="project" value="TreeGrafter"/>
</dbReference>
<feature type="non-terminal residue" evidence="7">
    <location>
        <position position="573"/>
    </location>
</feature>
<dbReference type="PANTHER" id="PTHR11339">
    <property type="entry name" value="EXTRACELLULAR MATRIX GLYCOPROTEIN RELATED"/>
    <property type="match status" value="1"/>
</dbReference>
<evidence type="ECO:0000256" key="4">
    <source>
        <dbReference type="ARBA" id="ARBA00023157"/>
    </source>
</evidence>
<sequence>PAGRPLRGMTFVSPLRTAPVVRARNPAHNGRVCSTWGDFHYKTFDGDVFRFPGLCNYVFSAHCGAAYEDFNVQLRRGRESNTAMVIRVTMKLDGMVIQLTKDSILVNGHLVQLPFSQSGVFIEFSSSYLKVVARLGLVFMWDQDDSVLLELDPKYSNQTCGLCGDFSGQPVFNEFLSHGVKLTPIEFGNLQKIDGPTEQCQDPVPVPPRDCSPGTGICEEVLSSWLFCTLVDASSYVQACRQDLCLCEHANRTSCICPTLAEYSRQCTHAGGLPLDWRGPHLCPQTCPLNMQHHECGSPCTDTCSNPEHSQLCEDHCVAGCFCPEGTVLDDIGQTGCIPASQCACVHNGATYAPGAGYATDCTNCTCSRGRWNCRELPCPGTCSVLGGAHFSTFDERQYTVHGDCSYVLAKPCNGSVFTVLAELRRCGLTDSETCLRSLTLSLGGGRTVSADVGWGSLCPSWQVTSAQALDPANVTLFRPSTFFIIAQTNLGLQLSIQLAPLMQVFVRLGPELRGRTCGLCGNFNQNQADDFRTLSGVVEGAAAAFANTWKTQAACPNVKNSFEDPCSLSVEN</sequence>
<dbReference type="InterPro" id="IPR001846">
    <property type="entry name" value="VWF_type-D"/>
</dbReference>
<evidence type="ECO:0000256" key="5">
    <source>
        <dbReference type="ARBA" id="ARBA00023180"/>
    </source>
</evidence>
<dbReference type="SMART" id="SM00832">
    <property type="entry name" value="C8"/>
    <property type="match status" value="1"/>
</dbReference>
<dbReference type="SMART" id="SM00215">
    <property type="entry name" value="VWC_out"/>
    <property type="match status" value="1"/>
</dbReference>
<dbReference type="SMART" id="SM00216">
    <property type="entry name" value="VWD"/>
    <property type="match status" value="2"/>
</dbReference>
<accession>D2HDR5</accession>
<keyword evidence="4" id="KW-1015">Disulfide bond</keyword>
<gene>
    <name evidence="7" type="ORF">PANDA_008862</name>
</gene>
<dbReference type="InterPro" id="IPR001007">
    <property type="entry name" value="VWF_dom"/>
</dbReference>
<evidence type="ECO:0000256" key="3">
    <source>
        <dbReference type="ARBA" id="ARBA00022737"/>
    </source>
</evidence>
<dbReference type="InParanoid" id="D2HDR5"/>
<reference evidence="7" key="1">
    <citation type="journal article" date="2010" name="Nature">
        <title>The sequence and de novo assembly of the giant panda genome.</title>
        <authorList>
            <person name="Li R."/>
            <person name="Fan W."/>
            <person name="Tian G."/>
            <person name="Zhu H."/>
            <person name="He L."/>
            <person name="Cai J."/>
            <person name="Huang Q."/>
            <person name="Cai Q."/>
            <person name="Li B."/>
            <person name="Bai Y."/>
            <person name="Zhang Z."/>
            <person name="Zhang Y."/>
            <person name="Wang W."/>
            <person name="Li J."/>
            <person name="Wei F."/>
            <person name="Li H."/>
            <person name="Jian M."/>
            <person name="Li J."/>
            <person name="Zhang Z."/>
            <person name="Nielsen R."/>
            <person name="Li D."/>
            <person name="Gu W."/>
            <person name="Yang Z."/>
            <person name="Xuan Z."/>
            <person name="Ryder O.A."/>
            <person name="Leung F.C."/>
            <person name="Zhou Y."/>
            <person name="Cao J."/>
            <person name="Sun X."/>
            <person name="Fu Y."/>
            <person name="Fang X."/>
            <person name="Guo X."/>
            <person name="Wang B."/>
            <person name="Hou R."/>
            <person name="Shen F."/>
            <person name="Mu B."/>
            <person name="Ni P."/>
            <person name="Lin R."/>
            <person name="Qian W."/>
            <person name="Wang G."/>
            <person name="Yu C."/>
            <person name="Nie W."/>
            <person name="Wang J."/>
            <person name="Wu Z."/>
            <person name="Liang H."/>
            <person name="Min J."/>
            <person name="Wu Q."/>
            <person name="Cheng S."/>
            <person name="Ruan J."/>
            <person name="Wang M."/>
            <person name="Shi Z."/>
            <person name="Wen M."/>
            <person name="Liu B."/>
            <person name="Ren X."/>
            <person name="Zheng H."/>
            <person name="Dong D."/>
            <person name="Cook K."/>
            <person name="Shan G."/>
            <person name="Zhang H."/>
            <person name="Kosiol C."/>
            <person name="Xie X."/>
            <person name="Lu Z."/>
            <person name="Zheng H."/>
            <person name="Li Y."/>
            <person name="Steiner C.C."/>
            <person name="Lam T.T."/>
            <person name="Lin S."/>
            <person name="Zhang Q."/>
            <person name="Li G."/>
            <person name="Tian J."/>
            <person name="Gong T."/>
            <person name="Liu H."/>
            <person name="Zhang D."/>
            <person name="Fang L."/>
            <person name="Ye C."/>
            <person name="Zhang J."/>
            <person name="Hu W."/>
            <person name="Xu A."/>
            <person name="Ren Y."/>
            <person name="Zhang G."/>
            <person name="Bruford M.W."/>
            <person name="Li Q."/>
            <person name="Ma L."/>
            <person name="Guo Y."/>
            <person name="An N."/>
            <person name="Hu Y."/>
            <person name="Zheng Y."/>
            <person name="Shi Y."/>
            <person name="Li Z."/>
            <person name="Liu Q."/>
            <person name="Chen Y."/>
            <person name="Zhao J."/>
            <person name="Qu N."/>
            <person name="Zhao S."/>
            <person name="Tian F."/>
            <person name="Wang X."/>
            <person name="Wang H."/>
            <person name="Xu L."/>
            <person name="Liu X."/>
            <person name="Vinar T."/>
            <person name="Wang Y."/>
            <person name="Lam T.W."/>
            <person name="Yiu S.M."/>
            <person name="Liu S."/>
            <person name="Zhang H."/>
            <person name="Li D."/>
            <person name="Huang Y."/>
            <person name="Wang X."/>
            <person name="Yang G."/>
            <person name="Jiang Z."/>
            <person name="Wang J."/>
            <person name="Qin N."/>
            <person name="Li L."/>
            <person name="Li J."/>
            <person name="Bolund L."/>
            <person name="Kristiansen K."/>
            <person name="Wong G.K."/>
            <person name="Olson M."/>
            <person name="Zhang X."/>
            <person name="Li S."/>
            <person name="Yang H."/>
            <person name="Wang J."/>
            <person name="Wang J."/>
        </authorList>
    </citation>
    <scope>NUCLEOTIDE SEQUENCE [LARGE SCALE GENOMIC DNA]</scope>
</reference>
<dbReference type="Pfam" id="PF01826">
    <property type="entry name" value="TIL"/>
    <property type="match status" value="1"/>
</dbReference>
<dbReference type="PANTHER" id="PTHR11339:SF401">
    <property type="entry name" value="MUCIN-5AC"/>
    <property type="match status" value="1"/>
</dbReference>
<protein>
    <recommendedName>
        <fullName evidence="6">VWFD domain-containing protein</fullName>
    </recommendedName>
</protein>
<organism evidence="7">
    <name type="scientific">Ailuropoda melanoleuca</name>
    <name type="common">Giant panda</name>
    <dbReference type="NCBI Taxonomy" id="9646"/>
    <lineage>
        <taxon>Eukaryota</taxon>
        <taxon>Metazoa</taxon>
        <taxon>Chordata</taxon>
        <taxon>Craniata</taxon>
        <taxon>Vertebrata</taxon>
        <taxon>Euteleostomi</taxon>
        <taxon>Mammalia</taxon>
        <taxon>Eutheria</taxon>
        <taxon>Laurasiatheria</taxon>
        <taxon>Carnivora</taxon>
        <taxon>Caniformia</taxon>
        <taxon>Ursidae</taxon>
        <taxon>Ailuropoda</taxon>
    </lineage>
</organism>
<evidence type="ECO:0000256" key="1">
    <source>
        <dbReference type="ARBA" id="ARBA00004613"/>
    </source>
</evidence>
<dbReference type="Gene3D" id="2.10.25.10">
    <property type="entry name" value="Laminin"/>
    <property type="match status" value="1"/>
</dbReference>
<keyword evidence="5" id="KW-0325">Glycoprotein</keyword>
<name>D2HDR5_AILME</name>
<keyword evidence="2" id="KW-0964">Secreted</keyword>
<dbReference type="Pfam" id="PF08742">
    <property type="entry name" value="C8"/>
    <property type="match status" value="1"/>
</dbReference>
<evidence type="ECO:0000256" key="2">
    <source>
        <dbReference type="ARBA" id="ARBA00022525"/>
    </source>
</evidence>
<dbReference type="GO" id="GO:0005615">
    <property type="term" value="C:extracellular space"/>
    <property type="evidence" value="ECO:0007669"/>
    <property type="project" value="TreeGrafter"/>
</dbReference>
<dbReference type="EMBL" id="GL192731">
    <property type="protein sequence ID" value="EFB20022.1"/>
    <property type="molecule type" value="Genomic_DNA"/>
</dbReference>
<dbReference type="InterPro" id="IPR050780">
    <property type="entry name" value="Mucin_vWF_Thrombospondin_sf"/>
</dbReference>
<dbReference type="Pfam" id="PF00094">
    <property type="entry name" value="VWD"/>
    <property type="match status" value="2"/>
</dbReference>
<dbReference type="SUPFAM" id="SSF57567">
    <property type="entry name" value="Serine protease inhibitors"/>
    <property type="match status" value="1"/>
</dbReference>
<keyword evidence="3" id="KW-0677">Repeat</keyword>
<feature type="domain" description="VWFD" evidence="6">
    <location>
        <begin position="31"/>
        <end position="201"/>
    </location>
</feature>
<proteinExistence type="predicted"/>
<feature type="non-terminal residue" evidence="7">
    <location>
        <position position="1"/>
    </location>
</feature>
<evidence type="ECO:0000259" key="6">
    <source>
        <dbReference type="PROSITE" id="PS51233"/>
    </source>
</evidence>
<evidence type="ECO:0000313" key="7">
    <source>
        <dbReference type="EMBL" id="EFB20022.1"/>
    </source>
</evidence>
<dbReference type="SUPFAM" id="SSF57603">
    <property type="entry name" value="FnI-like domain"/>
    <property type="match status" value="1"/>
</dbReference>
<dbReference type="InterPro" id="IPR014853">
    <property type="entry name" value="VWF/SSPO/ZAN-like_Cys-rich_dom"/>
</dbReference>
<dbReference type="Pfam" id="PF23244">
    <property type="entry name" value="VWF"/>
    <property type="match status" value="1"/>
</dbReference>
<dbReference type="AlphaFoldDB" id="D2HDR5"/>